<feature type="transmembrane region" description="Helical" evidence="6">
    <location>
        <begin position="97"/>
        <end position="116"/>
    </location>
</feature>
<keyword evidence="5 6" id="KW-0472">Membrane</keyword>
<dbReference type="InterPro" id="IPR051598">
    <property type="entry name" value="TSUP/Inactive_protease-like"/>
</dbReference>
<feature type="transmembrane region" description="Helical" evidence="6">
    <location>
        <begin position="73"/>
        <end position="91"/>
    </location>
</feature>
<dbReference type="OrthoDB" id="528320at2"/>
<dbReference type="EMBL" id="CP001826">
    <property type="protein sequence ID" value="ACZ43609.1"/>
    <property type="molecule type" value="Genomic_DNA"/>
</dbReference>
<evidence type="ECO:0000256" key="5">
    <source>
        <dbReference type="ARBA" id="ARBA00023136"/>
    </source>
</evidence>
<dbReference type="PANTHER" id="PTHR43701:SF2">
    <property type="entry name" value="MEMBRANE TRANSPORTER PROTEIN YJNA-RELATED"/>
    <property type="match status" value="1"/>
</dbReference>
<comment type="subcellular location">
    <subcellularLocation>
        <location evidence="6">Cell membrane</location>
        <topology evidence="6">Multi-pass membrane protein</topology>
    </subcellularLocation>
    <subcellularLocation>
        <location evidence="1">Membrane</location>
        <topology evidence="1">Multi-pass membrane protein</topology>
    </subcellularLocation>
</comment>
<evidence type="ECO:0000256" key="1">
    <source>
        <dbReference type="ARBA" id="ARBA00004141"/>
    </source>
</evidence>
<evidence type="ECO:0000256" key="4">
    <source>
        <dbReference type="ARBA" id="ARBA00022989"/>
    </source>
</evidence>
<name>D1CIN8_THET1</name>
<feature type="transmembrane region" description="Helical" evidence="6">
    <location>
        <begin position="229"/>
        <end position="247"/>
    </location>
</feature>
<evidence type="ECO:0000256" key="6">
    <source>
        <dbReference type="RuleBase" id="RU363041"/>
    </source>
</evidence>
<feature type="transmembrane region" description="Helical" evidence="6">
    <location>
        <begin position="7"/>
        <end position="37"/>
    </location>
</feature>
<proteinExistence type="inferred from homology"/>
<feature type="transmembrane region" description="Helical" evidence="6">
    <location>
        <begin position="43"/>
        <end position="61"/>
    </location>
</feature>
<sequence length="254" mass="25646">MHTTLLAIVLGGGVGLMLGAMGGGGSILAVPLLVYVLGEDPHSATTTSLLVVGWTAAVAAVQQLRMGRTSPCAGLIFGGIGGASALLGAWLNRLVSGQALMCLFALLMLAAAFGMSRKRLPVDKENEFKCQDRAVRLGVTGGAVGVLTGFFGVGGGFVILPAMVLAADLPMKLAVGTSLLAIALQAAWGVVGHLGLGTVAWGVTLPFLVGSIAGGLVGGRLAALIPPRLATRGFALLLALLAVYLLYRNCAAFI</sequence>
<comment type="similarity">
    <text evidence="2 6">Belongs to the 4-toluene sulfonate uptake permease (TSUP) (TC 2.A.102) family.</text>
</comment>
<dbReference type="STRING" id="525904.Tter_2721"/>
<dbReference type="KEGG" id="ttr:Tter_2721"/>
<dbReference type="AlphaFoldDB" id="D1CIN8"/>
<evidence type="ECO:0000256" key="3">
    <source>
        <dbReference type="ARBA" id="ARBA00022692"/>
    </source>
</evidence>
<dbReference type="InterPro" id="IPR002781">
    <property type="entry name" value="TM_pro_TauE-like"/>
</dbReference>
<protein>
    <recommendedName>
        <fullName evidence="6">Probable membrane transporter protein</fullName>
    </recommendedName>
</protein>
<dbReference type="PANTHER" id="PTHR43701">
    <property type="entry name" value="MEMBRANE TRANSPORTER PROTEIN MJ0441-RELATED"/>
    <property type="match status" value="1"/>
</dbReference>
<evidence type="ECO:0000256" key="2">
    <source>
        <dbReference type="ARBA" id="ARBA00009142"/>
    </source>
</evidence>
<feature type="transmembrane region" description="Helical" evidence="6">
    <location>
        <begin position="173"/>
        <end position="191"/>
    </location>
</feature>
<reference evidence="8" key="1">
    <citation type="journal article" date="2010" name="Stand. Genomic Sci.">
        <title>Complete genome sequence of 'Thermobaculum terrenum' type strain (YNP1).</title>
        <authorList>
            <person name="Kiss H."/>
            <person name="Cleland D."/>
            <person name="Lapidus A."/>
            <person name="Lucas S."/>
            <person name="Glavina Del Rio T."/>
            <person name="Nolan M."/>
            <person name="Tice H."/>
            <person name="Han C."/>
            <person name="Goodwin L."/>
            <person name="Pitluck S."/>
            <person name="Liolios K."/>
            <person name="Ivanova N."/>
            <person name="Mavromatis K."/>
            <person name="Ovchinnikova G."/>
            <person name="Pati A."/>
            <person name="Chen A."/>
            <person name="Palaniappan K."/>
            <person name="Land M."/>
            <person name="Hauser L."/>
            <person name="Chang Y."/>
            <person name="Jeffries C."/>
            <person name="Lu M."/>
            <person name="Brettin T."/>
            <person name="Detter J."/>
            <person name="Goker M."/>
            <person name="Tindall B."/>
            <person name="Beck B."/>
            <person name="McDermott T."/>
            <person name="Woyke T."/>
            <person name="Bristow J."/>
            <person name="Eisen J."/>
            <person name="Markowitz V."/>
            <person name="Hugenholtz P."/>
            <person name="Kyrpides N."/>
            <person name="Klenk H."/>
            <person name="Cheng J."/>
        </authorList>
    </citation>
    <scope>NUCLEOTIDE SEQUENCE [LARGE SCALE GENOMIC DNA]</scope>
    <source>
        <strain evidence="8">ATCC BAA-798 / YNP1</strain>
    </source>
</reference>
<feature type="transmembrane region" description="Helical" evidence="6">
    <location>
        <begin position="198"/>
        <end position="217"/>
    </location>
</feature>
<dbReference type="HOGENOM" id="CLU_045498_5_0_0"/>
<accession>D1CIN8</accession>
<keyword evidence="3 6" id="KW-0812">Transmembrane</keyword>
<keyword evidence="4 6" id="KW-1133">Transmembrane helix</keyword>
<evidence type="ECO:0000313" key="7">
    <source>
        <dbReference type="EMBL" id="ACZ43609.1"/>
    </source>
</evidence>
<organism evidence="7 8">
    <name type="scientific">Thermobaculum terrenum (strain ATCC BAA-798 / CCMEE 7001 / YNP1)</name>
    <dbReference type="NCBI Taxonomy" id="525904"/>
    <lineage>
        <taxon>Bacteria</taxon>
        <taxon>Bacillati</taxon>
        <taxon>Chloroflexota</taxon>
        <taxon>Chloroflexia</taxon>
        <taxon>Candidatus Thermobaculales</taxon>
        <taxon>Candidatus Thermobaculaceae</taxon>
        <taxon>Thermobaculum</taxon>
    </lineage>
</organism>
<dbReference type="GO" id="GO:0005886">
    <property type="term" value="C:plasma membrane"/>
    <property type="evidence" value="ECO:0007669"/>
    <property type="project" value="UniProtKB-SubCell"/>
</dbReference>
<dbReference type="Proteomes" id="UP000000323">
    <property type="component" value="Chromosome 2"/>
</dbReference>
<dbReference type="Pfam" id="PF01925">
    <property type="entry name" value="TauE"/>
    <property type="match status" value="1"/>
</dbReference>
<dbReference type="RefSeq" id="WP_012876640.1">
    <property type="nucleotide sequence ID" value="NC_013526.1"/>
</dbReference>
<feature type="transmembrane region" description="Helical" evidence="6">
    <location>
        <begin position="137"/>
        <end position="167"/>
    </location>
</feature>
<evidence type="ECO:0000313" key="8">
    <source>
        <dbReference type="Proteomes" id="UP000000323"/>
    </source>
</evidence>
<gene>
    <name evidence="7" type="ordered locus">Tter_2721</name>
</gene>
<dbReference type="eggNOG" id="COG0730">
    <property type="taxonomic scope" value="Bacteria"/>
</dbReference>
<keyword evidence="8" id="KW-1185">Reference proteome</keyword>
<keyword evidence="6" id="KW-1003">Cell membrane</keyword>